<keyword evidence="6" id="KW-1185">Reference proteome</keyword>
<evidence type="ECO:0000256" key="2">
    <source>
        <dbReference type="ARBA" id="ARBA00023125"/>
    </source>
</evidence>
<name>A0A4P7IHB0_9ACTN</name>
<dbReference type="RefSeq" id="WP_135268744.1">
    <property type="nucleotide sequence ID" value="NZ_CP038436.1"/>
</dbReference>
<reference evidence="5 6" key="1">
    <citation type="submission" date="2019-03" db="EMBL/GenBank/DDBJ databases">
        <title>Three New Species of Nocardioides, Nocardioides euryhalodurans sp. nov., Nocardioides seonyuensis sp. nov. and Nocardioides eburneoflavus sp. nov. Iolated from Soil.</title>
        <authorList>
            <person name="Roh S.G."/>
            <person name="Lee C."/>
            <person name="Kim M.-K."/>
            <person name="Kim S.B."/>
        </authorList>
    </citation>
    <scope>NUCLEOTIDE SEQUENCE [LARGE SCALE GENOMIC DNA]</scope>
    <source>
        <strain evidence="5 6">MMS17-SY207-3</strain>
    </source>
</reference>
<dbReference type="PANTHER" id="PTHR42756">
    <property type="entry name" value="TRANSCRIPTIONAL REGULATOR, MARR"/>
    <property type="match status" value="1"/>
</dbReference>
<dbReference type="PROSITE" id="PS01117">
    <property type="entry name" value="HTH_MARR_1"/>
    <property type="match status" value="1"/>
</dbReference>
<dbReference type="Gene3D" id="1.10.10.10">
    <property type="entry name" value="Winged helix-like DNA-binding domain superfamily/Winged helix DNA-binding domain"/>
    <property type="match status" value="1"/>
</dbReference>
<sequence length="160" mass="18136">MHDAVDSHVDVWVKELPWLDPVKEEVLSRIDRIAGHVNAGRAETFAANESALWQYKTLLTLRKQGPPYELSPSRLAEQLGLTRGAISSRLALLEDRGHVVRHHDHVDRRRVTVALTAAGHRHVETMLEREEQRELAVLAPLTDAEKNQLAELLRKIVVDL</sequence>
<protein>
    <submittedName>
        <fullName evidence="5">MarR family transcriptional regulator</fullName>
    </submittedName>
</protein>
<dbReference type="InterPro" id="IPR036388">
    <property type="entry name" value="WH-like_DNA-bd_sf"/>
</dbReference>
<dbReference type="SMART" id="SM00347">
    <property type="entry name" value="HTH_MARR"/>
    <property type="match status" value="1"/>
</dbReference>
<evidence type="ECO:0000256" key="1">
    <source>
        <dbReference type="ARBA" id="ARBA00023015"/>
    </source>
</evidence>
<gene>
    <name evidence="5" type="ORF">EXE58_15705</name>
</gene>
<keyword evidence="1" id="KW-0805">Transcription regulation</keyword>
<evidence type="ECO:0000256" key="3">
    <source>
        <dbReference type="ARBA" id="ARBA00023163"/>
    </source>
</evidence>
<organism evidence="5 6">
    <name type="scientific">Nocardioides seonyuensis</name>
    <dbReference type="NCBI Taxonomy" id="2518371"/>
    <lineage>
        <taxon>Bacteria</taxon>
        <taxon>Bacillati</taxon>
        <taxon>Actinomycetota</taxon>
        <taxon>Actinomycetes</taxon>
        <taxon>Propionibacteriales</taxon>
        <taxon>Nocardioidaceae</taxon>
        <taxon>Nocardioides</taxon>
    </lineage>
</organism>
<dbReference type="InterPro" id="IPR000835">
    <property type="entry name" value="HTH_MarR-typ"/>
</dbReference>
<dbReference type="OrthoDB" id="5243957at2"/>
<dbReference type="PANTHER" id="PTHR42756:SF1">
    <property type="entry name" value="TRANSCRIPTIONAL REPRESSOR OF EMRAB OPERON"/>
    <property type="match status" value="1"/>
</dbReference>
<dbReference type="PRINTS" id="PR00598">
    <property type="entry name" value="HTHMARR"/>
</dbReference>
<dbReference type="KEGG" id="nsn:EXE58_15705"/>
<dbReference type="InterPro" id="IPR023187">
    <property type="entry name" value="Tscrpt_reg_MarR-type_CS"/>
</dbReference>
<dbReference type="SUPFAM" id="SSF46785">
    <property type="entry name" value="Winged helix' DNA-binding domain"/>
    <property type="match status" value="1"/>
</dbReference>
<dbReference type="PROSITE" id="PS50995">
    <property type="entry name" value="HTH_MARR_2"/>
    <property type="match status" value="1"/>
</dbReference>
<dbReference type="GO" id="GO:0003700">
    <property type="term" value="F:DNA-binding transcription factor activity"/>
    <property type="evidence" value="ECO:0007669"/>
    <property type="project" value="InterPro"/>
</dbReference>
<dbReference type="GO" id="GO:0003677">
    <property type="term" value="F:DNA binding"/>
    <property type="evidence" value="ECO:0007669"/>
    <property type="project" value="UniProtKB-KW"/>
</dbReference>
<dbReference type="Pfam" id="PF12802">
    <property type="entry name" value="MarR_2"/>
    <property type="match status" value="1"/>
</dbReference>
<feature type="domain" description="HTH marR-type" evidence="4">
    <location>
        <begin position="23"/>
        <end position="158"/>
    </location>
</feature>
<dbReference type="Proteomes" id="UP000294853">
    <property type="component" value="Chromosome"/>
</dbReference>
<accession>A0A4P7IHB0</accession>
<dbReference type="AlphaFoldDB" id="A0A4P7IHB0"/>
<dbReference type="InterPro" id="IPR036390">
    <property type="entry name" value="WH_DNA-bd_sf"/>
</dbReference>
<proteinExistence type="predicted"/>
<keyword evidence="2" id="KW-0238">DNA-binding</keyword>
<evidence type="ECO:0000313" key="6">
    <source>
        <dbReference type="Proteomes" id="UP000294853"/>
    </source>
</evidence>
<dbReference type="EMBL" id="CP038436">
    <property type="protein sequence ID" value="QBX56759.1"/>
    <property type="molecule type" value="Genomic_DNA"/>
</dbReference>
<evidence type="ECO:0000313" key="5">
    <source>
        <dbReference type="EMBL" id="QBX56759.1"/>
    </source>
</evidence>
<keyword evidence="3" id="KW-0804">Transcription</keyword>
<evidence type="ECO:0000259" key="4">
    <source>
        <dbReference type="PROSITE" id="PS50995"/>
    </source>
</evidence>